<dbReference type="RefSeq" id="WP_254884108.1">
    <property type="nucleotide sequence ID" value="NZ_JBHSJV010000001.1"/>
</dbReference>
<dbReference type="SUPFAM" id="SSF56935">
    <property type="entry name" value="Porins"/>
    <property type="match status" value="1"/>
</dbReference>
<keyword evidence="4 10" id="KW-0812">Transmembrane</keyword>
<evidence type="ECO:0000256" key="12">
    <source>
        <dbReference type="SAM" id="SignalP"/>
    </source>
</evidence>
<keyword evidence="7 10" id="KW-0472">Membrane</keyword>
<evidence type="ECO:0000256" key="6">
    <source>
        <dbReference type="ARBA" id="ARBA00023077"/>
    </source>
</evidence>
<dbReference type="PANTHER" id="PTHR30069:SF29">
    <property type="entry name" value="HEMOGLOBIN AND HEMOGLOBIN-HAPTOGLOBIN-BINDING PROTEIN 1-RELATED"/>
    <property type="match status" value="1"/>
</dbReference>
<feature type="signal peptide" evidence="12">
    <location>
        <begin position="1"/>
        <end position="21"/>
    </location>
</feature>
<keyword evidence="16" id="KW-1185">Reference proteome</keyword>
<feature type="chain" id="PRO_5047148552" evidence="12">
    <location>
        <begin position="22"/>
        <end position="712"/>
    </location>
</feature>
<keyword evidence="9 10" id="KW-0998">Cell outer membrane</keyword>
<evidence type="ECO:0000313" key="15">
    <source>
        <dbReference type="EMBL" id="MFD2589353.1"/>
    </source>
</evidence>
<organism evidence="15 16">
    <name type="scientific">Aquimarina hainanensis</name>
    <dbReference type="NCBI Taxonomy" id="1578017"/>
    <lineage>
        <taxon>Bacteria</taxon>
        <taxon>Pseudomonadati</taxon>
        <taxon>Bacteroidota</taxon>
        <taxon>Flavobacteriia</taxon>
        <taxon>Flavobacteriales</taxon>
        <taxon>Flavobacteriaceae</taxon>
        <taxon>Aquimarina</taxon>
    </lineage>
</organism>
<gene>
    <name evidence="15" type="ORF">ACFSTE_00830</name>
</gene>
<dbReference type="Pfam" id="PF00593">
    <property type="entry name" value="TonB_dep_Rec_b-barrel"/>
    <property type="match status" value="1"/>
</dbReference>
<dbReference type="InterPro" id="IPR037066">
    <property type="entry name" value="Plug_dom_sf"/>
</dbReference>
<evidence type="ECO:0000259" key="14">
    <source>
        <dbReference type="Pfam" id="PF07715"/>
    </source>
</evidence>
<evidence type="ECO:0000256" key="10">
    <source>
        <dbReference type="PROSITE-ProRule" id="PRU01360"/>
    </source>
</evidence>
<dbReference type="InterPro" id="IPR036942">
    <property type="entry name" value="Beta-barrel_TonB_sf"/>
</dbReference>
<dbReference type="Pfam" id="PF07715">
    <property type="entry name" value="Plug"/>
    <property type="match status" value="1"/>
</dbReference>
<accession>A0ABW5N419</accession>
<reference evidence="16" key="1">
    <citation type="journal article" date="2019" name="Int. J. Syst. Evol. Microbiol.">
        <title>The Global Catalogue of Microorganisms (GCM) 10K type strain sequencing project: providing services to taxonomists for standard genome sequencing and annotation.</title>
        <authorList>
            <consortium name="The Broad Institute Genomics Platform"/>
            <consortium name="The Broad Institute Genome Sequencing Center for Infectious Disease"/>
            <person name="Wu L."/>
            <person name="Ma J."/>
        </authorList>
    </citation>
    <scope>NUCLEOTIDE SEQUENCE [LARGE SCALE GENOMIC DNA]</scope>
    <source>
        <strain evidence="16">KCTC 42423</strain>
    </source>
</reference>
<keyword evidence="2 10" id="KW-0813">Transport</keyword>
<dbReference type="Gene3D" id="2.170.130.10">
    <property type="entry name" value="TonB-dependent receptor, plug domain"/>
    <property type="match status" value="1"/>
</dbReference>
<dbReference type="InterPro" id="IPR039426">
    <property type="entry name" value="TonB-dep_rcpt-like"/>
</dbReference>
<dbReference type="EMBL" id="JBHULX010000001">
    <property type="protein sequence ID" value="MFD2589353.1"/>
    <property type="molecule type" value="Genomic_DNA"/>
</dbReference>
<evidence type="ECO:0000256" key="8">
    <source>
        <dbReference type="ARBA" id="ARBA00023170"/>
    </source>
</evidence>
<dbReference type="Proteomes" id="UP001597459">
    <property type="component" value="Unassembled WGS sequence"/>
</dbReference>
<evidence type="ECO:0000259" key="13">
    <source>
        <dbReference type="Pfam" id="PF00593"/>
    </source>
</evidence>
<evidence type="ECO:0000256" key="4">
    <source>
        <dbReference type="ARBA" id="ARBA00022692"/>
    </source>
</evidence>
<keyword evidence="8 15" id="KW-0675">Receptor</keyword>
<name>A0ABW5N419_9FLAO</name>
<dbReference type="InterPro" id="IPR012910">
    <property type="entry name" value="Plug_dom"/>
</dbReference>
<evidence type="ECO:0000256" key="3">
    <source>
        <dbReference type="ARBA" id="ARBA00022452"/>
    </source>
</evidence>
<keyword evidence="3 10" id="KW-1134">Transmembrane beta strand</keyword>
<sequence>MTRLKSYLFLSLGVLTAPLFAQENKPQDSLNIERLDKVVVTGQYNPQSAKKSVFEVKTITRSEIENQAGNNLADILNTTLNLNIIPNTSSGKSGVSLFGLDGQYFKVLIDNIPVINEEGVGNNTDLTLINLDDIERVEIVEGSMGVQYGSNAVSGIINIITKKQSIHNWEIDAYIQEETVGEEYELFDKGRHVQSIKIGHNLTDEIYWNASYTHNDFGGFWNDHQGKNYDKDDGLRGHEWLPKEQHNGNLLVNLSRENHRFFYKFNYFNERIEKFDKTVNLNPNAATQTIDPVGLDEIFTNNRYYHHINGFGTISGQANYNISVSYQQQQKDLERYTYRIRKDQKLNRDSQEYLKRSALFSRGTFNNIISSNTLSLQAGYELTLEEGNGSPFAITIAPGQEEVKRSLDNYDIFASSEINLSDRFSIRPGARISFSSIFENQYTGSLSSKYLFKNNIELRTVIGTANRTPNYNELFTYFVDVNHNIQGNPGLDPEQGVSAFIHLKKQSWLANDKLILSNKISASYLGLKDRIELIVVNRTPLAYQYNNIDSYKSFGVFSENTLRYGTFSAQVGGSLLGISKILDSKVNSKDDFLYNLQLNANLEYSVPKWKTVFGVYFKHIGQQHQFREETNEEGNQVFVKGTTDAYSWMNTTIRKSFLSNKIHATFGIRNLFDVRSIDTNALSGGAHSGRPTSIPIAYGRSYFLKLAYDINL</sequence>
<feature type="domain" description="TonB-dependent receptor plug" evidence="14">
    <location>
        <begin position="51"/>
        <end position="156"/>
    </location>
</feature>
<evidence type="ECO:0000256" key="5">
    <source>
        <dbReference type="ARBA" id="ARBA00022729"/>
    </source>
</evidence>
<evidence type="ECO:0000256" key="11">
    <source>
        <dbReference type="RuleBase" id="RU003357"/>
    </source>
</evidence>
<dbReference type="InterPro" id="IPR000531">
    <property type="entry name" value="Beta-barrel_TonB"/>
</dbReference>
<comment type="subcellular location">
    <subcellularLocation>
        <location evidence="1 10">Cell outer membrane</location>
        <topology evidence="1 10">Multi-pass membrane protein</topology>
    </subcellularLocation>
</comment>
<keyword evidence="6 11" id="KW-0798">TonB box</keyword>
<evidence type="ECO:0000256" key="9">
    <source>
        <dbReference type="ARBA" id="ARBA00023237"/>
    </source>
</evidence>
<proteinExistence type="inferred from homology"/>
<keyword evidence="5 12" id="KW-0732">Signal</keyword>
<evidence type="ECO:0000256" key="1">
    <source>
        <dbReference type="ARBA" id="ARBA00004571"/>
    </source>
</evidence>
<comment type="similarity">
    <text evidence="10 11">Belongs to the TonB-dependent receptor family.</text>
</comment>
<dbReference type="PROSITE" id="PS52016">
    <property type="entry name" value="TONB_DEPENDENT_REC_3"/>
    <property type="match status" value="1"/>
</dbReference>
<dbReference type="Gene3D" id="2.40.170.20">
    <property type="entry name" value="TonB-dependent receptor, beta-barrel domain"/>
    <property type="match status" value="1"/>
</dbReference>
<evidence type="ECO:0000256" key="2">
    <source>
        <dbReference type="ARBA" id="ARBA00022448"/>
    </source>
</evidence>
<evidence type="ECO:0000256" key="7">
    <source>
        <dbReference type="ARBA" id="ARBA00023136"/>
    </source>
</evidence>
<protein>
    <submittedName>
        <fullName evidence="15">TonB-dependent receptor plug domain-containing protein</fullName>
    </submittedName>
</protein>
<evidence type="ECO:0000313" key="16">
    <source>
        <dbReference type="Proteomes" id="UP001597459"/>
    </source>
</evidence>
<dbReference type="PANTHER" id="PTHR30069">
    <property type="entry name" value="TONB-DEPENDENT OUTER MEMBRANE RECEPTOR"/>
    <property type="match status" value="1"/>
</dbReference>
<feature type="domain" description="TonB-dependent receptor-like beta-barrel" evidence="13">
    <location>
        <begin position="272"/>
        <end position="671"/>
    </location>
</feature>
<comment type="caution">
    <text evidence="15">The sequence shown here is derived from an EMBL/GenBank/DDBJ whole genome shotgun (WGS) entry which is preliminary data.</text>
</comment>